<dbReference type="Pfam" id="PF00931">
    <property type="entry name" value="NB-ARC"/>
    <property type="match status" value="1"/>
</dbReference>
<organism evidence="6 7">
    <name type="scientific">Mucuna pruriens</name>
    <name type="common">Velvet bean</name>
    <name type="synonym">Dolichos pruriens</name>
    <dbReference type="NCBI Taxonomy" id="157652"/>
    <lineage>
        <taxon>Eukaryota</taxon>
        <taxon>Viridiplantae</taxon>
        <taxon>Streptophyta</taxon>
        <taxon>Embryophyta</taxon>
        <taxon>Tracheophyta</taxon>
        <taxon>Spermatophyta</taxon>
        <taxon>Magnoliopsida</taxon>
        <taxon>eudicotyledons</taxon>
        <taxon>Gunneridae</taxon>
        <taxon>Pentapetalae</taxon>
        <taxon>rosids</taxon>
        <taxon>fabids</taxon>
        <taxon>Fabales</taxon>
        <taxon>Fabaceae</taxon>
        <taxon>Papilionoideae</taxon>
        <taxon>50 kb inversion clade</taxon>
        <taxon>NPAAA clade</taxon>
        <taxon>indigoferoid/millettioid clade</taxon>
        <taxon>Phaseoleae</taxon>
        <taxon>Mucuna</taxon>
    </lineage>
</organism>
<gene>
    <name evidence="6" type="primary">N</name>
    <name evidence="6" type="ORF">CR513_02438</name>
</gene>
<keyword evidence="4" id="KW-0812">Transmembrane</keyword>
<evidence type="ECO:0000256" key="2">
    <source>
        <dbReference type="ARBA" id="ARBA00022737"/>
    </source>
</evidence>
<reference evidence="6" key="1">
    <citation type="submission" date="2018-05" db="EMBL/GenBank/DDBJ databases">
        <title>Draft genome of Mucuna pruriens seed.</title>
        <authorList>
            <person name="Nnadi N.E."/>
            <person name="Vos R."/>
            <person name="Hasami M.H."/>
            <person name="Devisetty U.K."/>
            <person name="Aguiy J.C."/>
        </authorList>
    </citation>
    <scope>NUCLEOTIDE SEQUENCE [LARGE SCALE GENOMIC DNA]</scope>
    <source>
        <strain evidence="6">JCA_2017</strain>
    </source>
</reference>
<dbReference type="PANTHER" id="PTHR11017:SF560">
    <property type="entry name" value="RESISTANCE PROTEIN (TIR-NBS-LRR CLASS), PUTATIVE-RELATED"/>
    <property type="match status" value="1"/>
</dbReference>
<dbReference type="GO" id="GO:0007165">
    <property type="term" value="P:signal transduction"/>
    <property type="evidence" value="ECO:0007669"/>
    <property type="project" value="InterPro"/>
</dbReference>
<dbReference type="SUPFAM" id="SSF52200">
    <property type="entry name" value="Toll/Interleukin receptor TIR domain"/>
    <property type="match status" value="1"/>
</dbReference>
<comment type="caution">
    <text evidence="6">The sequence shown here is derived from an EMBL/GenBank/DDBJ whole genome shotgun (WGS) entry which is preliminary data.</text>
</comment>
<evidence type="ECO:0000256" key="4">
    <source>
        <dbReference type="SAM" id="Phobius"/>
    </source>
</evidence>
<dbReference type="SMART" id="SM00255">
    <property type="entry name" value="TIR"/>
    <property type="match status" value="1"/>
</dbReference>
<keyword evidence="2" id="KW-0677">Repeat</keyword>
<dbReference type="GO" id="GO:0006952">
    <property type="term" value="P:defense response"/>
    <property type="evidence" value="ECO:0007669"/>
    <property type="project" value="InterPro"/>
</dbReference>
<evidence type="ECO:0000259" key="5">
    <source>
        <dbReference type="PROSITE" id="PS50104"/>
    </source>
</evidence>
<dbReference type="InterPro" id="IPR058192">
    <property type="entry name" value="WHD_ROQ1-like"/>
</dbReference>
<dbReference type="Pfam" id="PF01582">
    <property type="entry name" value="TIR"/>
    <property type="match status" value="1"/>
</dbReference>
<name>A0A371ICD3_MUCPR</name>
<dbReference type="SUPFAM" id="SSF52540">
    <property type="entry name" value="P-loop containing nucleoside triphosphate hydrolases"/>
    <property type="match status" value="1"/>
</dbReference>
<dbReference type="InterPro" id="IPR035897">
    <property type="entry name" value="Toll_tir_struct_dom_sf"/>
</dbReference>
<dbReference type="GO" id="GO:0043531">
    <property type="term" value="F:ADP binding"/>
    <property type="evidence" value="ECO:0007669"/>
    <property type="project" value="InterPro"/>
</dbReference>
<feature type="non-terminal residue" evidence="6">
    <location>
        <position position="1"/>
    </location>
</feature>
<dbReference type="FunFam" id="3.40.50.10140:FF:000007">
    <property type="entry name" value="Disease resistance protein (TIR-NBS-LRR class)"/>
    <property type="match status" value="1"/>
</dbReference>
<feature type="domain" description="TIR" evidence="5">
    <location>
        <begin position="80"/>
        <end position="249"/>
    </location>
</feature>
<dbReference type="AlphaFoldDB" id="A0A371ICD3"/>
<accession>A0A371ICD3</accession>
<sequence length="554" mass="63557">MQKQSPQYQNQKQTLAYIIITCNTEVVALKIISLSIFCIVASILMMGNTNENIPSSGLASSSSPFPNPKPHPFSNPEPQWIHDVFINFRGEDTRRNFVSHLHYGLSNAGVNTFLDEENLLKGMRLEELMRAIEGSQIAIVVFSNTYTESTWCLRELENIIKCHETCGQRVVPVFYYIDPSHVRHQKGDFGKALKADVEKRFSRKDEVYALSRWSRALTRATNFSGWDVRNHRNEAELVKEIVNDILTKLDNEVLFTTEFPVGLESRVQKVTALIENRSTQVCTIGIWGMGGSGKTTTAKAIYNQIHRRFIDKSFIEDIREVCQTDTRGYVRLQKKLLSDVLKIKIKLHSLRMGRTMIQNRLAGKRVLIVLDDVDEFSQLQGLCGNRKWFDQGSIIIITTRDLHLLTRLKVDYVYEMDKMDQNESLELFSWHAFREAKPREDFNELARNVVAYCGGLPLALEVLGSYLIERTTSEWRSVLSKLETIPHSKVYRILRISFDGLCDQTEKDIFLDVCCFFIGKDRAYVTQILNRCGLHADIGITVLIERSLIKVVNN</sequence>
<proteinExistence type="predicted"/>
<evidence type="ECO:0000313" key="7">
    <source>
        <dbReference type="Proteomes" id="UP000257109"/>
    </source>
</evidence>
<dbReference type="Gene3D" id="3.40.50.10140">
    <property type="entry name" value="Toll/interleukin-1 receptor homology (TIR) domain"/>
    <property type="match status" value="1"/>
</dbReference>
<dbReference type="InterPro" id="IPR002182">
    <property type="entry name" value="NB-ARC"/>
</dbReference>
<dbReference type="InterPro" id="IPR044974">
    <property type="entry name" value="Disease_R_plants"/>
</dbReference>
<keyword evidence="1" id="KW-0433">Leucine-rich repeat</keyword>
<evidence type="ECO:0000256" key="1">
    <source>
        <dbReference type="ARBA" id="ARBA00022614"/>
    </source>
</evidence>
<keyword evidence="3" id="KW-0520">NAD</keyword>
<keyword evidence="4" id="KW-1133">Transmembrane helix</keyword>
<dbReference type="Proteomes" id="UP000257109">
    <property type="component" value="Unassembled WGS sequence"/>
</dbReference>
<dbReference type="OrthoDB" id="1936883at2759"/>
<dbReference type="InterPro" id="IPR000157">
    <property type="entry name" value="TIR_dom"/>
</dbReference>
<evidence type="ECO:0000313" key="6">
    <source>
        <dbReference type="EMBL" id="RDY12717.1"/>
    </source>
</evidence>
<dbReference type="InterPro" id="IPR042197">
    <property type="entry name" value="Apaf_helical"/>
</dbReference>
<dbReference type="PRINTS" id="PR00364">
    <property type="entry name" value="DISEASERSIST"/>
</dbReference>
<keyword evidence="4" id="KW-0472">Membrane</keyword>
<feature type="transmembrane region" description="Helical" evidence="4">
    <location>
        <begin position="27"/>
        <end position="46"/>
    </location>
</feature>
<dbReference type="InterPro" id="IPR027417">
    <property type="entry name" value="P-loop_NTPase"/>
</dbReference>
<dbReference type="Gene3D" id="3.40.50.300">
    <property type="entry name" value="P-loop containing nucleotide triphosphate hydrolases"/>
    <property type="match status" value="1"/>
</dbReference>
<protein>
    <submittedName>
        <fullName evidence="6">TMV resistance protein N</fullName>
    </submittedName>
</protein>
<evidence type="ECO:0000256" key="3">
    <source>
        <dbReference type="ARBA" id="ARBA00023027"/>
    </source>
</evidence>
<keyword evidence="7" id="KW-1185">Reference proteome</keyword>
<dbReference type="Pfam" id="PF23282">
    <property type="entry name" value="WHD_ROQ1"/>
    <property type="match status" value="1"/>
</dbReference>
<dbReference type="Gene3D" id="1.10.8.430">
    <property type="entry name" value="Helical domain of apoptotic protease-activating factors"/>
    <property type="match status" value="1"/>
</dbReference>
<dbReference type="EMBL" id="QJKJ01000418">
    <property type="protein sequence ID" value="RDY12717.1"/>
    <property type="molecule type" value="Genomic_DNA"/>
</dbReference>
<dbReference type="PROSITE" id="PS50104">
    <property type="entry name" value="TIR"/>
    <property type="match status" value="1"/>
</dbReference>
<dbReference type="PANTHER" id="PTHR11017">
    <property type="entry name" value="LEUCINE-RICH REPEAT-CONTAINING PROTEIN"/>
    <property type="match status" value="1"/>
</dbReference>